<evidence type="ECO:0000259" key="1">
    <source>
        <dbReference type="PROSITE" id="PS50943"/>
    </source>
</evidence>
<dbReference type="GO" id="GO:0003677">
    <property type="term" value="F:DNA binding"/>
    <property type="evidence" value="ECO:0007669"/>
    <property type="project" value="InterPro"/>
</dbReference>
<dbReference type="Pfam" id="PF01797">
    <property type="entry name" value="Y1_Tnp"/>
    <property type="match status" value="1"/>
</dbReference>
<protein>
    <recommendedName>
        <fullName evidence="1">HTH cro/C1-type domain-containing protein</fullName>
    </recommendedName>
</protein>
<dbReference type="AlphaFoldDB" id="A0A644Z842"/>
<organism evidence="2">
    <name type="scientific">bioreactor metagenome</name>
    <dbReference type="NCBI Taxonomy" id="1076179"/>
    <lineage>
        <taxon>unclassified sequences</taxon>
        <taxon>metagenomes</taxon>
        <taxon>ecological metagenomes</taxon>
    </lineage>
</organism>
<reference evidence="2" key="1">
    <citation type="submission" date="2019-08" db="EMBL/GenBank/DDBJ databases">
        <authorList>
            <person name="Kucharzyk K."/>
            <person name="Murdoch R.W."/>
            <person name="Higgins S."/>
            <person name="Loffler F."/>
        </authorList>
    </citation>
    <scope>NUCLEOTIDE SEQUENCE</scope>
</reference>
<proteinExistence type="predicted"/>
<gene>
    <name evidence="2" type="ORF">SDC9_83655</name>
</gene>
<sequence length="253" mass="29669">MPRLARERSNSGIYHIMVRGINRQNLFEDDEDRHRLIQTIGFYKSISNYDLYGYCLMNNHIRLLMRETGETISQAIKRISSSYVHWYNQKYKRCGHLFQERFKSEVVETDAYFLTVLRYIHQNPIKAGLVTGIGDYRWTSYSEYIASSTVTDTEFGIGIFANDRKKALSLFKAYMDEMTTDECLDDFEKISITDEEITVYLRSIGIESISAFQRYDKDERDQVLRRLKAIRGITVRQLARVTGVSKSVIDRIK</sequence>
<dbReference type="SUPFAM" id="SSF143422">
    <property type="entry name" value="Transposase IS200-like"/>
    <property type="match status" value="1"/>
</dbReference>
<evidence type="ECO:0000313" key="2">
    <source>
        <dbReference type="EMBL" id="MPM37050.1"/>
    </source>
</evidence>
<dbReference type="PROSITE" id="PS50943">
    <property type="entry name" value="HTH_CROC1"/>
    <property type="match status" value="1"/>
</dbReference>
<dbReference type="InterPro" id="IPR036515">
    <property type="entry name" value="Transposase_17_sf"/>
</dbReference>
<dbReference type="EMBL" id="VSSQ01007811">
    <property type="protein sequence ID" value="MPM37050.1"/>
    <property type="molecule type" value="Genomic_DNA"/>
</dbReference>
<name>A0A644Z842_9ZZZZ</name>
<dbReference type="GO" id="GO:0006313">
    <property type="term" value="P:DNA transposition"/>
    <property type="evidence" value="ECO:0007669"/>
    <property type="project" value="InterPro"/>
</dbReference>
<dbReference type="GO" id="GO:0004803">
    <property type="term" value="F:transposase activity"/>
    <property type="evidence" value="ECO:0007669"/>
    <property type="project" value="InterPro"/>
</dbReference>
<accession>A0A644Z842</accession>
<dbReference type="InterPro" id="IPR002686">
    <property type="entry name" value="Transposase_17"/>
</dbReference>
<dbReference type="Gene3D" id="3.30.70.1290">
    <property type="entry name" value="Transposase IS200-like"/>
    <property type="match status" value="1"/>
</dbReference>
<comment type="caution">
    <text evidence="2">The sequence shown here is derived from an EMBL/GenBank/DDBJ whole genome shotgun (WGS) entry which is preliminary data.</text>
</comment>
<dbReference type="SMART" id="SM01321">
    <property type="entry name" value="Y1_Tnp"/>
    <property type="match status" value="1"/>
</dbReference>
<dbReference type="PANTHER" id="PTHR34322">
    <property type="entry name" value="TRANSPOSASE, Y1_TNP DOMAIN-CONTAINING"/>
    <property type="match status" value="1"/>
</dbReference>
<feature type="domain" description="HTH cro/C1-type" evidence="1">
    <location>
        <begin position="224"/>
        <end position="252"/>
    </location>
</feature>
<dbReference type="PANTHER" id="PTHR34322:SF2">
    <property type="entry name" value="TRANSPOSASE IS200-LIKE DOMAIN-CONTAINING PROTEIN"/>
    <property type="match status" value="1"/>
</dbReference>
<dbReference type="InterPro" id="IPR001387">
    <property type="entry name" value="Cro/C1-type_HTH"/>
</dbReference>